<feature type="domain" description="DUF7507" evidence="1">
    <location>
        <begin position="171"/>
        <end position="245"/>
    </location>
</feature>
<evidence type="ECO:0000313" key="3">
    <source>
        <dbReference type="Proteomes" id="UP000662373"/>
    </source>
</evidence>
<organism evidence="2 3">
    <name type="scientific">Gelidibacter salicanalis</name>
    <dbReference type="NCBI Taxonomy" id="291193"/>
    <lineage>
        <taxon>Bacteria</taxon>
        <taxon>Pseudomonadati</taxon>
        <taxon>Bacteroidota</taxon>
        <taxon>Flavobacteriia</taxon>
        <taxon>Flavobacteriales</taxon>
        <taxon>Flavobacteriaceae</taxon>
        <taxon>Gelidibacter</taxon>
    </lineage>
</organism>
<evidence type="ECO:0000259" key="1">
    <source>
        <dbReference type="Pfam" id="PF24346"/>
    </source>
</evidence>
<proteinExistence type="predicted"/>
<dbReference type="AlphaFoldDB" id="A0A934NJ95"/>
<gene>
    <name evidence="2" type="ORF">JEM65_20835</name>
</gene>
<name>A0A934NJ95_9FLAO</name>
<feature type="non-terminal residue" evidence="2">
    <location>
        <position position="245"/>
    </location>
</feature>
<dbReference type="InterPro" id="IPR013783">
    <property type="entry name" value="Ig-like_fold"/>
</dbReference>
<accession>A0A934NJ95</accession>
<feature type="domain" description="DUF7507" evidence="1">
    <location>
        <begin position="12"/>
        <end position="51"/>
    </location>
</feature>
<evidence type="ECO:0000313" key="2">
    <source>
        <dbReference type="EMBL" id="MBJ7883081.1"/>
    </source>
</evidence>
<dbReference type="Gene3D" id="2.60.40.10">
    <property type="entry name" value="Immunoglobulins"/>
    <property type="match status" value="1"/>
</dbReference>
<sequence>DTNVDANPMGGVTTLAPGASTTFTADYTVTQADIDTGGNVSNTVTASSDQAPDATDDLDIPIAQDPLMTVVKSSTTTEVTVAGQVIPYSYLVTNTGNVTLTGISLSDDNVDADPAGGDATLAPGATTTFTANYTVTQADIDAGGNVTNNVVASSNEAPDAPDDLDIPVSQNPLMTVVKSSTTTEVTLAGQVIPYSYLVTNTGNVTLTGISLSDDNVDADPAGGVTTLAPGATTTFTANYTVTQAD</sequence>
<dbReference type="EMBL" id="JAEHJZ010000087">
    <property type="protein sequence ID" value="MBJ7883081.1"/>
    <property type="molecule type" value="Genomic_DNA"/>
</dbReference>
<dbReference type="InterPro" id="IPR055354">
    <property type="entry name" value="DUF7507"/>
</dbReference>
<dbReference type="RefSeq" id="WP_199603645.1">
    <property type="nucleotide sequence ID" value="NZ_JAEHJZ010000087.1"/>
</dbReference>
<feature type="non-terminal residue" evidence="2">
    <location>
        <position position="1"/>
    </location>
</feature>
<dbReference type="Pfam" id="PF24346">
    <property type="entry name" value="DUF7507"/>
    <property type="match status" value="3"/>
</dbReference>
<reference evidence="2 3" key="1">
    <citation type="submission" date="2020-09" db="EMBL/GenBank/DDBJ databases">
        <title>Draft genome of Gelidibacter salicanalis PAMC21136.</title>
        <authorList>
            <person name="Park H."/>
        </authorList>
    </citation>
    <scope>NUCLEOTIDE SEQUENCE [LARGE SCALE GENOMIC DNA]</scope>
    <source>
        <strain evidence="2 3">PAMC21136</strain>
    </source>
</reference>
<comment type="caution">
    <text evidence="2">The sequence shown here is derived from an EMBL/GenBank/DDBJ whole genome shotgun (WGS) entry which is preliminary data.</text>
</comment>
<dbReference type="Proteomes" id="UP000662373">
    <property type="component" value="Unassembled WGS sequence"/>
</dbReference>
<feature type="domain" description="DUF7507" evidence="1">
    <location>
        <begin position="66"/>
        <end position="157"/>
    </location>
</feature>
<keyword evidence="3" id="KW-1185">Reference proteome</keyword>
<protein>
    <recommendedName>
        <fullName evidence="1">DUF7507 domain-containing protein</fullName>
    </recommendedName>
</protein>